<dbReference type="RefSeq" id="WP_244899776.1">
    <property type="nucleotide sequence ID" value="NZ_CP020472.1"/>
</dbReference>
<organism evidence="1 2">
    <name type="scientific">Shewanella japonica</name>
    <dbReference type="NCBI Taxonomy" id="93973"/>
    <lineage>
        <taxon>Bacteria</taxon>
        <taxon>Pseudomonadati</taxon>
        <taxon>Pseudomonadota</taxon>
        <taxon>Gammaproteobacteria</taxon>
        <taxon>Alteromonadales</taxon>
        <taxon>Shewanellaceae</taxon>
        <taxon>Shewanella</taxon>
    </lineage>
</organism>
<evidence type="ECO:0000313" key="1">
    <source>
        <dbReference type="EMBL" id="ARD21386.1"/>
    </source>
</evidence>
<sequence length="144" mass="17124">MKQYSVVRIKKLNREFTFDENHMDTRSPQVGDVATIVDVYDGAFDLECCDKDGCTIWLEIFDSKDAEFEILDDLPSIKLSQNEFIELFKFMEKANELFHQPMRYSEPGKVKEFALANYPLIKKFYYETLWDKLPEAEKERRLDE</sequence>
<proteinExistence type="predicted"/>
<dbReference type="EMBL" id="CP020472">
    <property type="protein sequence ID" value="ARD21386.1"/>
    <property type="molecule type" value="Genomic_DNA"/>
</dbReference>
<reference evidence="1 2" key="1">
    <citation type="submission" date="2017-03" db="EMBL/GenBank/DDBJ databases">
        <title>Genome sequencing of Shewanella japonica KCTC 22435.</title>
        <authorList>
            <person name="Kim K.M."/>
        </authorList>
    </citation>
    <scope>NUCLEOTIDE SEQUENCE [LARGE SCALE GENOMIC DNA]</scope>
    <source>
        <strain evidence="1 2">KCTC 22435</strain>
    </source>
</reference>
<evidence type="ECO:0000313" key="2">
    <source>
        <dbReference type="Proteomes" id="UP000191820"/>
    </source>
</evidence>
<name>A0ABM6JGX4_9GAMM</name>
<evidence type="ECO:0008006" key="3">
    <source>
        <dbReference type="Google" id="ProtNLM"/>
    </source>
</evidence>
<accession>A0ABM6JGX4</accession>
<gene>
    <name evidence="1" type="ORF">SJ2017_1055</name>
</gene>
<keyword evidence="2" id="KW-1185">Reference proteome</keyword>
<dbReference type="Proteomes" id="UP000191820">
    <property type="component" value="Chromosome"/>
</dbReference>
<protein>
    <recommendedName>
        <fullName evidence="3">DUF4926 domain-containing protein</fullName>
    </recommendedName>
</protein>